<accession>A0A699JSA1</accession>
<dbReference type="InterPro" id="IPR043502">
    <property type="entry name" value="DNA/RNA_pol_sf"/>
</dbReference>
<dbReference type="CDD" id="cd09274">
    <property type="entry name" value="RNase_HI_RT_Ty3"/>
    <property type="match status" value="1"/>
</dbReference>
<feature type="non-terminal residue" evidence="8">
    <location>
        <position position="529"/>
    </location>
</feature>
<dbReference type="GO" id="GO:0003676">
    <property type="term" value="F:nucleic acid binding"/>
    <property type="evidence" value="ECO:0007669"/>
    <property type="project" value="InterPro"/>
</dbReference>
<dbReference type="GO" id="GO:0004519">
    <property type="term" value="F:endonuclease activity"/>
    <property type="evidence" value="ECO:0007669"/>
    <property type="project" value="UniProtKB-KW"/>
</dbReference>
<organism evidence="8">
    <name type="scientific">Tanacetum cinerariifolium</name>
    <name type="common">Dalmatian daisy</name>
    <name type="synonym">Chrysanthemum cinerariifolium</name>
    <dbReference type="NCBI Taxonomy" id="118510"/>
    <lineage>
        <taxon>Eukaryota</taxon>
        <taxon>Viridiplantae</taxon>
        <taxon>Streptophyta</taxon>
        <taxon>Embryophyta</taxon>
        <taxon>Tracheophyta</taxon>
        <taxon>Spermatophyta</taxon>
        <taxon>Magnoliopsida</taxon>
        <taxon>eudicotyledons</taxon>
        <taxon>Gunneridae</taxon>
        <taxon>Pentapetalae</taxon>
        <taxon>asterids</taxon>
        <taxon>campanulids</taxon>
        <taxon>Asterales</taxon>
        <taxon>Asteraceae</taxon>
        <taxon>Asteroideae</taxon>
        <taxon>Anthemideae</taxon>
        <taxon>Anthemidinae</taxon>
        <taxon>Tanacetum</taxon>
    </lineage>
</organism>
<dbReference type="Gene3D" id="3.30.420.10">
    <property type="entry name" value="Ribonuclease H-like superfamily/Ribonuclease H"/>
    <property type="match status" value="1"/>
</dbReference>
<evidence type="ECO:0000313" key="8">
    <source>
        <dbReference type="EMBL" id="GFA54520.1"/>
    </source>
</evidence>
<keyword evidence="6" id="KW-0695">RNA-directed DNA polymerase</keyword>
<dbReference type="InterPro" id="IPR036397">
    <property type="entry name" value="RNaseH_sf"/>
</dbReference>
<comment type="caution">
    <text evidence="8">The sequence shown here is derived from an EMBL/GenBank/DDBJ whole genome shotgun (WGS) entry which is preliminary data.</text>
</comment>
<name>A0A699JSA1_TANCI</name>
<dbReference type="InterPro" id="IPR050951">
    <property type="entry name" value="Retrovirus_Pol_polyprotein"/>
</dbReference>
<dbReference type="InterPro" id="IPR012337">
    <property type="entry name" value="RNaseH-like_sf"/>
</dbReference>
<keyword evidence="3" id="KW-0540">Nuclease</keyword>
<dbReference type="InterPro" id="IPR001584">
    <property type="entry name" value="Integrase_cat-core"/>
</dbReference>
<keyword evidence="5" id="KW-0378">Hydrolase</keyword>
<keyword evidence="2" id="KW-0548">Nucleotidyltransferase</keyword>
<dbReference type="FunFam" id="3.10.20.370:FF:000001">
    <property type="entry name" value="Retrovirus-related Pol polyprotein from transposon 17.6-like protein"/>
    <property type="match status" value="1"/>
</dbReference>
<dbReference type="Gene3D" id="3.10.20.370">
    <property type="match status" value="1"/>
</dbReference>
<proteinExistence type="predicted"/>
<evidence type="ECO:0000256" key="3">
    <source>
        <dbReference type="ARBA" id="ARBA00022722"/>
    </source>
</evidence>
<dbReference type="Pfam" id="PF17917">
    <property type="entry name" value="RT_RNaseH"/>
    <property type="match status" value="1"/>
</dbReference>
<evidence type="ECO:0000256" key="5">
    <source>
        <dbReference type="ARBA" id="ARBA00022801"/>
    </source>
</evidence>
<evidence type="ECO:0000256" key="2">
    <source>
        <dbReference type="ARBA" id="ARBA00022695"/>
    </source>
</evidence>
<evidence type="ECO:0000259" key="7">
    <source>
        <dbReference type="PROSITE" id="PS50994"/>
    </source>
</evidence>
<dbReference type="GO" id="GO:0003964">
    <property type="term" value="F:RNA-directed DNA polymerase activity"/>
    <property type="evidence" value="ECO:0007669"/>
    <property type="project" value="UniProtKB-KW"/>
</dbReference>
<dbReference type="InterPro" id="IPR041373">
    <property type="entry name" value="RT_RNaseH"/>
</dbReference>
<dbReference type="Pfam" id="PF00665">
    <property type="entry name" value="rve"/>
    <property type="match status" value="1"/>
</dbReference>
<dbReference type="PANTHER" id="PTHR37984:SF5">
    <property type="entry name" value="PROTEIN NYNRIN-LIKE"/>
    <property type="match status" value="1"/>
</dbReference>
<reference evidence="8" key="1">
    <citation type="journal article" date="2019" name="Sci. Rep.">
        <title>Draft genome of Tanacetum cinerariifolium, the natural source of mosquito coil.</title>
        <authorList>
            <person name="Yamashiro T."/>
            <person name="Shiraishi A."/>
            <person name="Satake H."/>
            <person name="Nakayama K."/>
        </authorList>
    </citation>
    <scope>NUCLEOTIDE SEQUENCE</scope>
</reference>
<dbReference type="PANTHER" id="PTHR37984">
    <property type="entry name" value="PROTEIN CBG26694"/>
    <property type="match status" value="1"/>
</dbReference>
<feature type="domain" description="Integrase catalytic" evidence="7">
    <location>
        <begin position="328"/>
        <end position="501"/>
    </location>
</feature>
<dbReference type="SUPFAM" id="SSF56672">
    <property type="entry name" value="DNA/RNA polymerases"/>
    <property type="match status" value="1"/>
</dbReference>
<sequence length="529" mass="60318">MARDCLFAGFMKCGPTQFHGTEGTVGLVHWFEKMKNTFKISECAKGMKVKFSTATLHGRALTWWNSQVATLGREVANGRPWAEMKEMMTDEFCPTEEVFNELALLCPDAVSDEKKKVELYIKGLPEIIKDAGKEAIKALSVRRKLTEEVEMCKGKPMSSVMLSITKADDPTSRKRSPFHFSQECVDAFQTLKRKLTEAPILIALDWDMPFELMCDASDFVISAVLGQRQDKHFRPIHYASKTMTEAESNYTTTKKEMLAVVYAFEKFWSYLIMNKSTVYTDHSALKYQFAKKDSKTRLLRWVLLLQEFTFKVIDIKGAKNLAADHLYRARKPLKSSRLATIDPQEGIDFMGPFLSSKGNKYILVAVDYMSKGVEAKVLPTNDSRVVCKFLKNLFARLSAPRAIIRDRGIHFCNDQFTKVMQKYGVTYRLATPYHPQTSGQVEVSNRSLKRILERAVGENHASWSDKLDDALWAFCTAYKTPTECKLKSRWSGPFTISQVYPYGTIELSQPDGPNFKVNGHRVKHYFGED</sequence>
<dbReference type="EMBL" id="BKCJ010442952">
    <property type="protein sequence ID" value="GFA54520.1"/>
    <property type="molecule type" value="Genomic_DNA"/>
</dbReference>
<evidence type="ECO:0000256" key="6">
    <source>
        <dbReference type="ARBA" id="ARBA00022918"/>
    </source>
</evidence>
<dbReference type="GO" id="GO:0016787">
    <property type="term" value="F:hydrolase activity"/>
    <property type="evidence" value="ECO:0007669"/>
    <property type="project" value="UniProtKB-KW"/>
</dbReference>
<keyword evidence="4" id="KW-0255">Endonuclease</keyword>
<gene>
    <name evidence="8" type="ORF">Tci_626492</name>
</gene>
<protein>
    <recommendedName>
        <fullName evidence="7">Integrase catalytic domain-containing protein</fullName>
    </recommendedName>
</protein>
<evidence type="ECO:0000256" key="4">
    <source>
        <dbReference type="ARBA" id="ARBA00022759"/>
    </source>
</evidence>
<dbReference type="AlphaFoldDB" id="A0A699JSA1"/>
<evidence type="ECO:0000256" key="1">
    <source>
        <dbReference type="ARBA" id="ARBA00022679"/>
    </source>
</evidence>
<dbReference type="SUPFAM" id="SSF53098">
    <property type="entry name" value="Ribonuclease H-like"/>
    <property type="match status" value="1"/>
</dbReference>
<dbReference type="PROSITE" id="PS50994">
    <property type="entry name" value="INTEGRASE"/>
    <property type="match status" value="1"/>
</dbReference>
<dbReference type="GO" id="GO:0015074">
    <property type="term" value="P:DNA integration"/>
    <property type="evidence" value="ECO:0007669"/>
    <property type="project" value="InterPro"/>
</dbReference>
<keyword evidence="1" id="KW-0808">Transferase</keyword>